<comment type="similarity">
    <text evidence="3">In the C-terminal section; belongs to the MoeA family.</text>
</comment>
<dbReference type="GO" id="GO:0061598">
    <property type="term" value="F:molybdopterin adenylyltransferase activity"/>
    <property type="evidence" value="ECO:0007669"/>
    <property type="project" value="UniProtKB-UniRule"/>
</dbReference>
<feature type="domain" description="MoaB/Mog" evidence="7">
    <location>
        <begin position="8"/>
        <end position="213"/>
    </location>
</feature>
<keyword evidence="5" id="KW-0460">Magnesium</keyword>
<dbReference type="PROSITE" id="PS01079">
    <property type="entry name" value="MOCF_BIOSYNTHESIS_2"/>
    <property type="match status" value="1"/>
</dbReference>
<dbReference type="FunFam" id="3.40.980.10:FF:000001">
    <property type="entry name" value="Molybdopterin molybdenumtransferase"/>
    <property type="match status" value="1"/>
</dbReference>
<dbReference type="Gene3D" id="2.170.190.11">
    <property type="entry name" value="Molybdopterin biosynthesis moea protein, domain 3"/>
    <property type="match status" value="1"/>
</dbReference>
<name>A0A7R9CXJ7_TIMCR</name>
<comment type="catalytic activity">
    <reaction evidence="5">
        <text>adenylyl-molybdopterin + molybdate = Mo-molybdopterin + AMP + H(+)</text>
        <dbReference type="Rhea" id="RHEA:35047"/>
        <dbReference type="ChEBI" id="CHEBI:15378"/>
        <dbReference type="ChEBI" id="CHEBI:36264"/>
        <dbReference type="ChEBI" id="CHEBI:62727"/>
        <dbReference type="ChEBI" id="CHEBI:71302"/>
        <dbReference type="ChEBI" id="CHEBI:456215"/>
    </reaction>
</comment>
<keyword evidence="5" id="KW-0500">Molybdenum</keyword>
<evidence type="ECO:0000256" key="3">
    <source>
        <dbReference type="ARBA" id="ARBA00008339"/>
    </source>
</evidence>
<dbReference type="PANTHER" id="PTHR10192:SF5">
    <property type="entry name" value="GEPHYRIN"/>
    <property type="match status" value="1"/>
</dbReference>
<protein>
    <recommendedName>
        <fullName evidence="7">MoaB/Mog domain-containing protein</fullName>
    </recommendedName>
</protein>
<evidence type="ECO:0000256" key="2">
    <source>
        <dbReference type="ARBA" id="ARBA00007589"/>
    </source>
</evidence>
<dbReference type="Gene3D" id="3.90.105.10">
    <property type="entry name" value="Molybdopterin biosynthesis moea protein, domain 2"/>
    <property type="match status" value="1"/>
</dbReference>
<dbReference type="GO" id="GO:0005829">
    <property type="term" value="C:cytosol"/>
    <property type="evidence" value="ECO:0007669"/>
    <property type="project" value="TreeGrafter"/>
</dbReference>
<dbReference type="NCBIfam" id="NF045515">
    <property type="entry name" value="Glp_gephyrin"/>
    <property type="match status" value="1"/>
</dbReference>
<dbReference type="InterPro" id="IPR038987">
    <property type="entry name" value="MoeA-like"/>
</dbReference>
<dbReference type="GO" id="GO:0099634">
    <property type="term" value="C:postsynaptic specialization membrane"/>
    <property type="evidence" value="ECO:0007669"/>
    <property type="project" value="GOC"/>
</dbReference>
<dbReference type="SUPFAM" id="SSF53218">
    <property type="entry name" value="Molybdenum cofactor biosynthesis proteins"/>
    <property type="match status" value="2"/>
</dbReference>
<evidence type="ECO:0000256" key="5">
    <source>
        <dbReference type="RuleBase" id="RU365090"/>
    </source>
</evidence>
<comment type="function">
    <text evidence="5">Catalyzes two steps in the biosynthesis of the molybdenum cofactor. In the first step, molybdopterin is adenylated. Subsequently, molybdate is inserted into adenylated molybdopterin and AMP is released.</text>
</comment>
<organism evidence="8">
    <name type="scientific">Timema cristinae</name>
    <name type="common">Walking stick</name>
    <dbReference type="NCBI Taxonomy" id="61476"/>
    <lineage>
        <taxon>Eukaryota</taxon>
        <taxon>Metazoa</taxon>
        <taxon>Ecdysozoa</taxon>
        <taxon>Arthropoda</taxon>
        <taxon>Hexapoda</taxon>
        <taxon>Insecta</taxon>
        <taxon>Pterygota</taxon>
        <taxon>Neoptera</taxon>
        <taxon>Polyneoptera</taxon>
        <taxon>Phasmatodea</taxon>
        <taxon>Timematodea</taxon>
        <taxon>Timematoidea</taxon>
        <taxon>Timematidae</taxon>
        <taxon>Timema</taxon>
    </lineage>
</organism>
<feature type="domain" description="MoaB/Mog" evidence="7">
    <location>
        <begin position="458"/>
        <end position="601"/>
    </location>
</feature>
<dbReference type="GO" id="GO:0006777">
    <property type="term" value="P:Mo-molybdopterin cofactor biosynthetic process"/>
    <property type="evidence" value="ECO:0007669"/>
    <property type="project" value="UniProtKB-UniRule"/>
</dbReference>
<comment type="similarity">
    <text evidence="5">Belongs to the MoeA family.</text>
</comment>
<evidence type="ECO:0000256" key="4">
    <source>
        <dbReference type="ARBA" id="ARBA00023150"/>
    </source>
</evidence>
<dbReference type="CDD" id="cd00886">
    <property type="entry name" value="MogA_MoaB"/>
    <property type="match status" value="1"/>
</dbReference>
<comment type="cofactor">
    <cofactor evidence="5">
        <name>Mg(2+)</name>
        <dbReference type="ChEBI" id="CHEBI:18420"/>
    </cofactor>
</comment>
<dbReference type="GO" id="GO:0098970">
    <property type="term" value="P:postsynaptic neurotransmitter receptor diffusion trapping"/>
    <property type="evidence" value="ECO:0007669"/>
    <property type="project" value="TreeGrafter"/>
</dbReference>
<dbReference type="InterPro" id="IPR005111">
    <property type="entry name" value="MoeA_C_domain_IV"/>
</dbReference>
<dbReference type="InterPro" id="IPR036688">
    <property type="entry name" value="MoeA_C_domain_IV_sf"/>
</dbReference>
<comment type="catalytic activity">
    <reaction evidence="5">
        <text>molybdopterin + ATP + H(+) = adenylyl-molybdopterin + diphosphate</text>
        <dbReference type="Rhea" id="RHEA:31331"/>
        <dbReference type="ChEBI" id="CHEBI:15378"/>
        <dbReference type="ChEBI" id="CHEBI:30616"/>
        <dbReference type="ChEBI" id="CHEBI:33019"/>
        <dbReference type="ChEBI" id="CHEBI:58698"/>
        <dbReference type="ChEBI" id="CHEBI:62727"/>
    </reaction>
</comment>
<comment type="similarity">
    <text evidence="2">In the N-terminal section; belongs to the MoaB/Mog family.</text>
</comment>
<dbReference type="PANTHER" id="PTHR10192">
    <property type="entry name" value="MOLYBDOPTERIN BIOSYNTHESIS PROTEIN"/>
    <property type="match status" value="1"/>
</dbReference>
<feature type="compositionally biased region" description="Basic residues" evidence="6">
    <location>
        <begin position="241"/>
        <end position="253"/>
    </location>
</feature>
<dbReference type="AlphaFoldDB" id="A0A7R9CXJ7"/>
<evidence type="ECO:0000313" key="8">
    <source>
        <dbReference type="EMBL" id="CAD7403899.1"/>
    </source>
</evidence>
<proteinExistence type="inferred from homology"/>
<dbReference type="PROSITE" id="PS01078">
    <property type="entry name" value="MOCF_BIOSYNTHESIS_1"/>
    <property type="match status" value="1"/>
</dbReference>
<dbReference type="InterPro" id="IPR001453">
    <property type="entry name" value="MoaB/Mog_dom"/>
</dbReference>
<dbReference type="InterPro" id="IPR036425">
    <property type="entry name" value="MoaB/Mog-like_dom_sf"/>
</dbReference>
<comment type="pathway">
    <text evidence="1 5">Cofactor biosynthesis; molybdopterin biosynthesis.</text>
</comment>
<dbReference type="CDD" id="cd00887">
    <property type="entry name" value="MoeA"/>
    <property type="match status" value="1"/>
</dbReference>
<dbReference type="GO" id="GO:0061599">
    <property type="term" value="F:molybdopterin molybdotransferase activity"/>
    <property type="evidence" value="ECO:0007669"/>
    <property type="project" value="UniProtKB-UniRule"/>
</dbReference>
<dbReference type="Gene3D" id="3.40.980.10">
    <property type="entry name" value="MoaB/Mog-like domain"/>
    <property type="match status" value="3"/>
</dbReference>
<keyword evidence="4 5" id="KW-0501">Molybdenum cofactor biosynthesis</keyword>
<dbReference type="Pfam" id="PF03454">
    <property type="entry name" value="MoeA_C"/>
    <property type="match status" value="1"/>
</dbReference>
<dbReference type="GO" id="GO:0072579">
    <property type="term" value="P:glycine receptor clustering"/>
    <property type="evidence" value="ECO:0007669"/>
    <property type="project" value="TreeGrafter"/>
</dbReference>
<dbReference type="SUPFAM" id="SSF63882">
    <property type="entry name" value="MoeA N-terminal region -like"/>
    <property type="match status" value="1"/>
</dbReference>
<dbReference type="InterPro" id="IPR036135">
    <property type="entry name" value="MoeA_linker/N_sf"/>
</dbReference>
<dbReference type="GO" id="GO:0046872">
    <property type="term" value="F:metal ion binding"/>
    <property type="evidence" value="ECO:0007669"/>
    <property type="project" value="UniProtKB-UniRule"/>
</dbReference>
<evidence type="ECO:0000259" key="7">
    <source>
        <dbReference type="SMART" id="SM00852"/>
    </source>
</evidence>
<dbReference type="EMBL" id="OC318994">
    <property type="protein sequence ID" value="CAD7403899.1"/>
    <property type="molecule type" value="Genomic_DNA"/>
</dbReference>
<accession>A0A7R9CXJ7</accession>
<dbReference type="InterPro" id="IPR008284">
    <property type="entry name" value="MoCF_biosynth_CS"/>
</dbReference>
<dbReference type="UniPathway" id="UPA00344"/>
<dbReference type="SUPFAM" id="SSF63867">
    <property type="entry name" value="MoeA C-terminal domain-like"/>
    <property type="match status" value="1"/>
</dbReference>
<dbReference type="SMART" id="SM00852">
    <property type="entry name" value="MoCF_biosynth"/>
    <property type="match status" value="2"/>
</dbReference>
<dbReference type="GO" id="GO:0097112">
    <property type="term" value="P:gamma-aminobutyric acid receptor clustering"/>
    <property type="evidence" value="ECO:0007669"/>
    <property type="project" value="TreeGrafter"/>
</dbReference>
<dbReference type="GO" id="GO:0005524">
    <property type="term" value="F:ATP binding"/>
    <property type="evidence" value="ECO:0007669"/>
    <property type="project" value="UniProtKB-UniRule"/>
</dbReference>
<dbReference type="InterPro" id="IPR005110">
    <property type="entry name" value="MoeA_linker/N"/>
</dbReference>
<dbReference type="GO" id="GO:0007529">
    <property type="term" value="P:establishment of synaptic specificity at neuromuscular junction"/>
    <property type="evidence" value="ECO:0007669"/>
    <property type="project" value="TreeGrafter"/>
</dbReference>
<dbReference type="Pfam" id="PF03453">
    <property type="entry name" value="MoeA_N"/>
    <property type="match status" value="1"/>
</dbReference>
<dbReference type="Pfam" id="PF00994">
    <property type="entry name" value="MoCF_biosynth"/>
    <property type="match status" value="2"/>
</dbReference>
<keyword evidence="5" id="KW-0808">Transferase</keyword>
<sequence>MLALSPLTAAVVSDRCSENKAEDKSGNNLEDLIQSKKLIPNGEVAVRYCVPDVKDEIKTYLKVWTDMDVDVILTTGGTGFSPRDVTPEATQEVIHREAPGLTIAMIRKSLEITPHAMLSRLVNLFLLRVYSNLWVEHYSYIPDFYRKPPASVAMLANAHVMLSSSAKDGEIEVRISVGAVCGIRGNTLIINLPGSTKASQECLESIAMSIPHAVSVMRNRILDVEETHQKMHGDSATQNSHSHHHHHHHHHAHKVDQESKVDVSKVARRARTSTYPLLDVDTAQRIVLEHAELIGTETVKFKEALGRVLAENVLAKDPLPPFPASIKDGYAVIASDGAGPRTVLGDSTAGVKPSEPAPLKRGQCVRINTGAPVPADADCVVQVEDTKLLKEGDDGQTELEVEILVAPTSGQEIRPVGSDIALGQLVLAKGTHLGPSELGLLATVGVVHVQVYKLPCVTVLSTGNELQDPGRPLETGCIRDSNKTTLVSLMKEAGFPVIDAGIARDNPKAVLSKLKEALSTGDVIVTTGSVSMGERDILRDVLITDIGATVHYARVFMKPGKPTTFATCDYEGRKKLILGLPGNPVSATVTSHLYVLPALRKMAGHPSPLATIIKATTEEEVALDPRPEYHRAILSWPEGITIPTAKSTACDQVCLIKYLHLRLYFWCIHTYNNKSVLGYVLGNQISSRLLSCSAANCLLILPPRTDSRKTLAKGELVDAMIISRI</sequence>
<evidence type="ECO:0000256" key="6">
    <source>
        <dbReference type="SAM" id="MobiDB-lite"/>
    </source>
</evidence>
<dbReference type="FunFam" id="2.170.190.11:FF:000001">
    <property type="entry name" value="Molybdopterin molybdenumtransferase"/>
    <property type="match status" value="1"/>
</dbReference>
<dbReference type="Gene3D" id="2.40.340.10">
    <property type="entry name" value="MoeA, C-terminal, domain IV"/>
    <property type="match status" value="1"/>
</dbReference>
<keyword evidence="5" id="KW-0479">Metal-binding</keyword>
<gene>
    <name evidence="8" type="ORF">TCEB3V08_LOCUS7230</name>
</gene>
<feature type="region of interest" description="Disordered" evidence="6">
    <location>
        <begin position="230"/>
        <end position="262"/>
    </location>
</feature>
<dbReference type="GO" id="GO:0030425">
    <property type="term" value="C:dendrite"/>
    <property type="evidence" value="ECO:0007669"/>
    <property type="project" value="TreeGrafter"/>
</dbReference>
<evidence type="ECO:0000256" key="1">
    <source>
        <dbReference type="ARBA" id="ARBA00005046"/>
    </source>
</evidence>
<reference evidence="8" key="1">
    <citation type="submission" date="2020-11" db="EMBL/GenBank/DDBJ databases">
        <authorList>
            <person name="Tran Van P."/>
        </authorList>
    </citation>
    <scope>NUCLEOTIDE SEQUENCE</scope>
</reference>